<name>A0ABR0UCF3_REHGL</name>
<dbReference type="PANTHER" id="PTHR10540:SF8">
    <property type="entry name" value="COP9 SIGNALOSOME COMPLEX SUBUNIT 6"/>
    <property type="match status" value="1"/>
</dbReference>
<keyword evidence="4" id="KW-1185">Reference proteome</keyword>
<organism evidence="3 4">
    <name type="scientific">Rehmannia glutinosa</name>
    <name type="common">Chinese foxglove</name>
    <dbReference type="NCBI Taxonomy" id="99300"/>
    <lineage>
        <taxon>Eukaryota</taxon>
        <taxon>Viridiplantae</taxon>
        <taxon>Streptophyta</taxon>
        <taxon>Embryophyta</taxon>
        <taxon>Tracheophyta</taxon>
        <taxon>Spermatophyta</taxon>
        <taxon>Magnoliopsida</taxon>
        <taxon>eudicotyledons</taxon>
        <taxon>Gunneridae</taxon>
        <taxon>Pentapetalae</taxon>
        <taxon>asterids</taxon>
        <taxon>lamiids</taxon>
        <taxon>Lamiales</taxon>
        <taxon>Orobanchaceae</taxon>
        <taxon>Rehmannieae</taxon>
        <taxon>Rehmannia</taxon>
    </lineage>
</organism>
<gene>
    <name evidence="3" type="ORF">DH2020_046603</name>
</gene>
<evidence type="ECO:0000313" key="4">
    <source>
        <dbReference type="Proteomes" id="UP001318860"/>
    </source>
</evidence>
<comment type="caution">
    <text evidence="3">The sequence shown here is derived from an EMBL/GenBank/DDBJ whole genome shotgun (WGS) entry which is preliminary data.</text>
</comment>
<proteinExistence type="inferred from homology"/>
<dbReference type="Pfam" id="PF13012">
    <property type="entry name" value="MitMem_reg"/>
    <property type="match status" value="1"/>
</dbReference>
<evidence type="ECO:0000259" key="2">
    <source>
        <dbReference type="Pfam" id="PF13012"/>
    </source>
</evidence>
<protein>
    <recommendedName>
        <fullName evidence="2">EIF3F/CSN6-like C-terminal domain-containing protein</fullName>
    </recommendedName>
</protein>
<dbReference type="PANTHER" id="PTHR10540">
    <property type="entry name" value="EUKARYOTIC TRANSLATION INITIATION FACTOR 3 SUBUNIT F-RELATED"/>
    <property type="match status" value="1"/>
</dbReference>
<feature type="domain" description="EIF3F/CSN6-like C-terminal" evidence="2">
    <location>
        <begin position="20"/>
        <end position="78"/>
    </location>
</feature>
<evidence type="ECO:0000256" key="1">
    <source>
        <dbReference type="ARBA" id="ARBA00010893"/>
    </source>
</evidence>
<evidence type="ECO:0000313" key="3">
    <source>
        <dbReference type="EMBL" id="KAK6119651.1"/>
    </source>
</evidence>
<dbReference type="EMBL" id="JABTTQ020003152">
    <property type="protein sequence ID" value="KAK6119651.1"/>
    <property type="molecule type" value="Genomic_DNA"/>
</dbReference>
<sequence length="97" mass="11220">MFVVFRLLPSRLGDIQNEWDIPGDNSLLRQVSSLVKRLPAVESEKFQDDFMMEYNDTLFVTYLAMFTNCISTMNELVDKFNAASDRQSRRGGRTAFI</sequence>
<reference evidence="3 4" key="1">
    <citation type="journal article" date="2021" name="Comput. Struct. Biotechnol. J.">
        <title>De novo genome assembly of the potent medicinal plant Rehmannia glutinosa using nanopore technology.</title>
        <authorList>
            <person name="Ma L."/>
            <person name="Dong C."/>
            <person name="Song C."/>
            <person name="Wang X."/>
            <person name="Zheng X."/>
            <person name="Niu Y."/>
            <person name="Chen S."/>
            <person name="Feng W."/>
        </authorList>
    </citation>
    <scope>NUCLEOTIDE SEQUENCE [LARGE SCALE GENOMIC DNA]</scope>
    <source>
        <strain evidence="3">DH-2019</strain>
    </source>
</reference>
<comment type="similarity">
    <text evidence="1">Belongs to the peptidase M67A family. CSN6 subfamily.</text>
</comment>
<dbReference type="InterPro" id="IPR024969">
    <property type="entry name" value="EIF3F/CSN6-like_C"/>
</dbReference>
<dbReference type="Proteomes" id="UP001318860">
    <property type="component" value="Unassembled WGS sequence"/>
</dbReference>
<accession>A0ABR0UCF3</accession>